<dbReference type="ExpressionAtlas" id="A0A2K3DL60">
    <property type="expression patterns" value="baseline and differential"/>
</dbReference>
<keyword evidence="3" id="KW-1185">Reference proteome</keyword>
<dbReference type="AlphaFoldDB" id="A0A2K3DL60"/>
<proteinExistence type="predicted"/>
<dbReference type="EMBL" id="CM008968">
    <property type="protein sequence ID" value="PNW81251.1"/>
    <property type="molecule type" value="Genomic_DNA"/>
</dbReference>
<feature type="region of interest" description="Disordered" evidence="1">
    <location>
        <begin position="366"/>
        <end position="422"/>
    </location>
</feature>
<feature type="compositionally biased region" description="Polar residues" evidence="1">
    <location>
        <begin position="209"/>
        <end position="222"/>
    </location>
</feature>
<dbReference type="InterPro" id="IPR006502">
    <property type="entry name" value="PDDEXK-like"/>
</dbReference>
<evidence type="ECO:0000313" key="3">
    <source>
        <dbReference type="Proteomes" id="UP000006906"/>
    </source>
</evidence>
<protein>
    <submittedName>
        <fullName evidence="2">Uncharacterized protein</fullName>
    </submittedName>
</protein>
<evidence type="ECO:0000313" key="2">
    <source>
        <dbReference type="EMBL" id="PNW81251.1"/>
    </source>
</evidence>
<dbReference type="Pfam" id="PF04720">
    <property type="entry name" value="PDDEXK_6"/>
    <property type="match status" value="1"/>
</dbReference>
<name>A0A2K3DL60_CHLRE</name>
<feature type="region of interest" description="Disordered" evidence="1">
    <location>
        <begin position="208"/>
        <end position="263"/>
    </location>
</feature>
<evidence type="ECO:0000256" key="1">
    <source>
        <dbReference type="SAM" id="MobiDB-lite"/>
    </source>
</evidence>
<dbReference type="RefSeq" id="XP_042923076.1">
    <property type="nucleotide sequence ID" value="XM_043064508.1"/>
</dbReference>
<organism evidence="2 3">
    <name type="scientific">Chlamydomonas reinhardtii</name>
    <name type="common">Chlamydomonas smithii</name>
    <dbReference type="NCBI Taxonomy" id="3055"/>
    <lineage>
        <taxon>Eukaryota</taxon>
        <taxon>Viridiplantae</taxon>
        <taxon>Chlorophyta</taxon>
        <taxon>core chlorophytes</taxon>
        <taxon>Chlorophyceae</taxon>
        <taxon>CS clade</taxon>
        <taxon>Chlamydomonadales</taxon>
        <taxon>Chlamydomonadaceae</taxon>
        <taxon>Chlamydomonas</taxon>
    </lineage>
</organism>
<dbReference type="Proteomes" id="UP000006906">
    <property type="component" value="Chromosome 7"/>
</dbReference>
<dbReference type="Gramene" id="PNW81251">
    <property type="protein sequence ID" value="PNW81251"/>
    <property type="gene ID" value="CHLRE_07g348350v5"/>
</dbReference>
<accession>A0A2K3DL60</accession>
<gene>
    <name evidence="2" type="ORF">CHLRE_07g348350v5</name>
</gene>
<sequence length="518" mass="52548">MNAAKPCSLRGGPSTQAPQGLSPGVMSAIGKVQKAIRKAMMESGESGQCLPSLAEAIAGSSFLVTLRTGLPLGCESPDYLSTLRHSFLIVQDGPSSDMCIVVDPNFREQFTCTSMPASSVYAQTVANNVPQFFVGTIGTINALVCLLQSTLAEEAQALGLELPPWRSRSALLSKWLPRRFTDSVFMPPALEANLHPLLKSSLAAGGCQQHGTASPTGVQSWQSSQRPSLASSHASSSSSGRCSSAGAGASASGERASPSRTLQPQTVVVGFSVDASSAPSFSSAPSSTSSSCSNVSSPRVSKPRCSALSQQLAAAAEAARSVQAAAADQWARLELLAAAAQQQQRPAAPGPVLALAVVSAPAQDLAPQHAQQAAKPPAFRSPGAAQQQAQEPAAQPQQQGPQPGVASAQQQGPDPSVAAAPQQAPLRLQQQDDALAKLEVVRSNSGGGGGGLAGQLLQASVVSPLHRRAVGPISGGGGGSLRRSGAAASGGCASLKLGGALLKQLPRIYTVKLAVAAC</sequence>
<feature type="compositionally biased region" description="Low complexity" evidence="1">
    <location>
        <begin position="223"/>
        <end position="260"/>
    </location>
</feature>
<dbReference type="GeneID" id="5718042"/>
<dbReference type="OrthoDB" id="535753at2759"/>
<dbReference type="InParanoid" id="A0A2K3DL60"/>
<feature type="region of interest" description="Disordered" evidence="1">
    <location>
        <begin position="280"/>
        <end position="300"/>
    </location>
</feature>
<dbReference type="KEGG" id="cre:CHLRE_07g348350v5"/>
<reference evidence="2 3" key="1">
    <citation type="journal article" date="2007" name="Science">
        <title>The Chlamydomonas genome reveals the evolution of key animal and plant functions.</title>
        <authorList>
            <person name="Merchant S.S."/>
            <person name="Prochnik S.E."/>
            <person name="Vallon O."/>
            <person name="Harris E.H."/>
            <person name="Karpowicz S.J."/>
            <person name="Witman G.B."/>
            <person name="Terry A."/>
            <person name="Salamov A."/>
            <person name="Fritz-Laylin L.K."/>
            <person name="Marechal-Drouard L."/>
            <person name="Marshall W.F."/>
            <person name="Qu L.H."/>
            <person name="Nelson D.R."/>
            <person name="Sanderfoot A.A."/>
            <person name="Spalding M.H."/>
            <person name="Kapitonov V.V."/>
            <person name="Ren Q."/>
            <person name="Ferris P."/>
            <person name="Lindquist E."/>
            <person name="Shapiro H."/>
            <person name="Lucas S.M."/>
            <person name="Grimwood J."/>
            <person name="Schmutz J."/>
            <person name="Cardol P."/>
            <person name="Cerutti H."/>
            <person name="Chanfreau G."/>
            <person name="Chen C.L."/>
            <person name="Cognat V."/>
            <person name="Croft M.T."/>
            <person name="Dent R."/>
            <person name="Dutcher S."/>
            <person name="Fernandez E."/>
            <person name="Fukuzawa H."/>
            <person name="Gonzalez-Ballester D."/>
            <person name="Gonzalez-Halphen D."/>
            <person name="Hallmann A."/>
            <person name="Hanikenne M."/>
            <person name="Hippler M."/>
            <person name="Inwood W."/>
            <person name="Jabbari K."/>
            <person name="Kalanon M."/>
            <person name="Kuras R."/>
            <person name="Lefebvre P.A."/>
            <person name="Lemaire S.D."/>
            <person name="Lobanov A.V."/>
            <person name="Lohr M."/>
            <person name="Manuell A."/>
            <person name="Meier I."/>
            <person name="Mets L."/>
            <person name="Mittag M."/>
            <person name="Mittelmeier T."/>
            <person name="Moroney J.V."/>
            <person name="Moseley J."/>
            <person name="Napoli C."/>
            <person name="Nedelcu A.M."/>
            <person name="Niyogi K."/>
            <person name="Novoselov S.V."/>
            <person name="Paulsen I.T."/>
            <person name="Pazour G."/>
            <person name="Purton S."/>
            <person name="Ral J.P."/>
            <person name="Riano-Pachon D.M."/>
            <person name="Riekhof W."/>
            <person name="Rymarquis L."/>
            <person name="Schroda M."/>
            <person name="Stern D."/>
            <person name="Umen J."/>
            <person name="Willows R."/>
            <person name="Wilson N."/>
            <person name="Zimmer S.L."/>
            <person name="Allmer J."/>
            <person name="Balk J."/>
            <person name="Bisova K."/>
            <person name="Chen C.J."/>
            <person name="Elias M."/>
            <person name="Gendler K."/>
            <person name="Hauser C."/>
            <person name="Lamb M.R."/>
            <person name="Ledford H."/>
            <person name="Long J.C."/>
            <person name="Minagawa J."/>
            <person name="Page M.D."/>
            <person name="Pan J."/>
            <person name="Pootakham W."/>
            <person name="Roje S."/>
            <person name="Rose A."/>
            <person name="Stahlberg E."/>
            <person name="Terauchi A.M."/>
            <person name="Yang P."/>
            <person name="Ball S."/>
            <person name="Bowler C."/>
            <person name="Dieckmann C.L."/>
            <person name="Gladyshev V.N."/>
            <person name="Green P."/>
            <person name="Jorgensen R."/>
            <person name="Mayfield S."/>
            <person name="Mueller-Roeber B."/>
            <person name="Rajamani S."/>
            <person name="Sayre R.T."/>
            <person name="Brokstein P."/>
            <person name="Dubchak I."/>
            <person name="Goodstein D."/>
            <person name="Hornick L."/>
            <person name="Huang Y.W."/>
            <person name="Jhaveri J."/>
            <person name="Luo Y."/>
            <person name="Martinez D."/>
            <person name="Ngau W.C."/>
            <person name="Otillar B."/>
            <person name="Poliakov A."/>
            <person name="Porter A."/>
            <person name="Szajkowski L."/>
            <person name="Werner G."/>
            <person name="Zhou K."/>
            <person name="Grigoriev I.V."/>
            <person name="Rokhsar D.S."/>
            <person name="Grossman A.R."/>
        </authorList>
    </citation>
    <scope>NUCLEOTIDE SEQUENCE [LARGE SCALE GENOMIC DNA]</scope>
    <source>
        <strain evidence="3">CC-503</strain>
    </source>
</reference>
<feature type="region of interest" description="Disordered" evidence="1">
    <location>
        <begin position="1"/>
        <end position="24"/>
    </location>
</feature>